<dbReference type="InterPro" id="IPR036390">
    <property type="entry name" value="WH_DNA-bd_sf"/>
</dbReference>
<dbReference type="Proteomes" id="UP000319804">
    <property type="component" value="Unassembled WGS sequence"/>
</dbReference>
<dbReference type="RefSeq" id="WP_244926870.1">
    <property type="nucleotide sequence ID" value="NZ_VFPS01000008.1"/>
</dbReference>
<protein>
    <submittedName>
        <fullName evidence="1">Uncharacterized protein</fullName>
    </submittedName>
</protein>
<name>A0A543K575_9MICO</name>
<proteinExistence type="predicted"/>
<organism evidence="1 2">
    <name type="scientific">Microbacterium lacticum</name>
    <dbReference type="NCBI Taxonomy" id="33885"/>
    <lineage>
        <taxon>Bacteria</taxon>
        <taxon>Bacillati</taxon>
        <taxon>Actinomycetota</taxon>
        <taxon>Actinomycetes</taxon>
        <taxon>Micrococcales</taxon>
        <taxon>Microbacteriaceae</taxon>
        <taxon>Microbacterium</taxon>
    </lineage>
</organism>
<dbReference type="SUPFAM" id="SSF46785">
    <property type="entry name" value="Winged helix' DNA-binding domain"/>
    <property type="match status" value="1"/>
</dbReference>
<reference evidence="1 2" key="1">
    <citation type="submission" date="2019-06" db="EMBL/GenBank/DDBJ databases">
        <title>Sequencing the genomes of 1000 actinobacteria strains.</title>
        <authorList>
            <person name="Klenk H.-P."/>
        </authorList>
    </citation>
    <scope>NUCLEOTIDE SEQUENCE [LARGE SCALE GENOMIC DNA]</scope>
    <source>
        <strain evidence="1 2">DSM 20427</strain>
    </source>
</reference>
<evidence type="ECO:0000313" key="1">
    <source>
        <dbReference type="EMBL" id="TQM90226.1"/>
    </source>
</evidence>
<evidence type="ECO:0000313" key="2">
    <source>
        <dbReference type="Proteomes" id="UP000319804"/>
    </source>
</evidence>
<dbReference type="AlphaFoldDB" id="A0A543K575"/>
<sequence length="231" mass="25249">MKGNELVWRALADRALDGQRTWRNVADLAYEAGVPSTTAYLALERLESNGTVDRYSRGGLAVVSIDKLLTMLCAWRNLERDTLTWTTREGIGPVLDSKLGPYALGGPDAANAILNGRAVADFSEHIVYLPASVNLTDLPAGKEVRVLSMDKRAAKTWNGYSSLAQTYADLFATPGWQASEFRKALRDSFVRDREWDQATAVIFGGAGRTSPVRRSTVSDCSVVVFNSVLTT</sequence>
<keyword evidence="2" id="KW-1185">Reference proteome</keyword>
<accession>A0A543K575</accession>
<comment type="caution">
    <text evidence="1">The sequence shown here is derived from an EMBL/GenBank/DDBJ whole genome shotgun (WGS) entry which is preliminary data.</text>
</comment>
<gene>
    <name evidence="1" type="ORF">FHX68_3028</name>
</gene>
<dbReference type="EMBL" id="VFPS01000008">
    <property type="protein sequence ID" value="TQM90226.1"/>
    <property type="molecule type" value="Genomic_DNA"/>
</dbReference>